<dbReference type="EMBL" id="CP145316">
    <property type="protein sequence ID" value="XAM17377.1"/>
    <property type="molecule type" value="Genomic_DNA"/>
</dbReference>
<dbReference type="RefSeq" id="WP_343353051.1">
    <property type="nucleotide sequence ID" value="NZ_CP145316.1"/>
</dbReference>
<organism evidence="2 3">
    <name type="scientific">Helicobacter mastomyrinus</name>
    <dbReference type="NCBI Taxonomy" id="287948"/>
    <lineage>
        <taxon>Bacteria</taxon>
        <taxon>Pseudomonadati</taxon>
        <taxon>Campylobacterota</taxon>
        <taxon>Epsilonproteobacteria</taxon>
        <taxon>Campylobacterales</taxon>
        <taxon>Helicobacteraceae</taxon>
        <taxon>Helicobacter</taxon>
    </lineage>
</organism>
<reference evidence="2 3" key="1">
    <citation type="submission" date="2024-02" db="EMBL/GenBank/DDBJ databases">
        <title>Genome and pathogenicity analysis of Helicobacter mastomyrinus isolated from mice.</title>
        <authorList>
            <person name="Zhu L."/>
        </authorList>
    </citation>
    <scope>NUCLEOTIDE SEQUENCE [LARGE SCALE GENOMIC DNA]</scope>
    <source>
        <strain evidence="2 3">Hm-17</strain>
    </source>
</reference>
<proteinExistence type="predicted"/>
<protein>
    <submittedName>
        <fullName evidence="2">Uncharacterized protein</fullName>
    </submittedName>
</protein>
<dbReference type="Proteomes" id="UP001434737">
    <property type="component" value="Chromosome"/>
</dbReference>
<evidence type="ECO:0000256" key="1">
    <source>
        <dbReference type="SAM" id="MobiDB-lite"/>
    </source>
</evidence>
<evidence type="ECO:0000313" key="3">
    <source>
        <dbReference type="Proteomes" id="UP001434737"/>
    </source>
</evidence>
<gene>
    <name evidence="2" type="ORF">V3I05_06720</name>
</gene>
<keyword evidence="3" id="KW-1185">Reference proteome</keyword>
<feature type="compositionally biased region" description="Low complexity" evidence="1">
    <location>
        <begin position="68"/>
        <end position="95"/>
    </location>
</feature>
<name>A0ABZ3F2J6_9HELI</name>
<accession>A0ABZ3F2J6</accession>
<feature type="region of interest" description="Disordered" evidence="1">
    <location>
        <begin position="62"/>
        <end position="103"/>
    </location>
</feature>
<sequence length="117" mass="13691">MSRITYRQQSFQIDNTIMSHLREDFTEDKEYELGLNKTNDYLVLKSNNKLYKIYKDTSNNIAQSSLGNTQESNPTQNNQNPNNTQTSNTQQQTNTDSLYLKENKDFEELQTLLELGR</sequence>
<evidence type="ECO:0000313" key="2">
    <source>
        <dbReference type="EMBL" id="XAM17377.1"/>
    </source>
</evidence>